<evidence type="ECO:0000313" key="3">
    <source>
        <dbReference type="Proteomes" id="UP001367508"/>
    </source>
</evidence>
<reference evidence="2 3" key="1">
    <citation type="submission" date="2024-01" db="EMBL/GenBank/DDBJ databases">
        <title>The genomes of 5 underutilized Papilionoideae crops provide insights into root nodulation and disease resistanc.</title>
        <authorList>
            <person name="Jiang F."/>
        </authorList>
    </citation>
    <scope>NUCLEOTIDE SEQUENCE [LARGE SCALE GENOMIC DNA]</scope>
    <source>
        <strain evidence="2">LVBAO_FW01</strain>
        <tissue evidence="2">Leaves</tissue>
    </source>
</reference>
<evidence type="ECO:0000256" key="1">
    <source>
        <dbReference type="SAM" id="MobiDB-lite"/>
    </source>
</evidence>
<gene>
    <name evidence="2" type="ORF">VNO77_05736</name>
</gene>
<dbReference type="EMBL" id="JAYMYQ010000001">
    <property type="protein sequence ID" value="KAK7363589.1"/>
    <property type="molecule type" value="Genomic_DNA"/>
</dbReference>
<name>A0AAN9RAA3_CANGL</name>
<protein>
    <submittedName>
        <fullName evidence="2">Uncharacterized protein</fullName>
    </submittedName>
</protein>
<sequence length="80" mass="8835">MFRADDLVVAQGPKKSQVMAPSNNQGGKDSHRNGTVLGGIFPQFHAPTMLVGQTHHFLLIRVTVIHHFPYSRLESKTVKG</sequence>
<dbReference type="AlphaFoldDB" id="A0AAN9RAA3"/>
<organism evidence="2 3">
    <name type="scientific">Canavalia gladiata</name>
    <name type="common">Sword bean</name>
    <name type="synonym">Dolichos gladiatus</name>
    <dbReference type="NCBI Taxonomy" id="3824"/>
    <lineage>
        <taxon>Eukaryota</taxon>
        <taxon>Viridiplantae</taxon>
        <taxon>Streptophyta</taxon>
        <taxon>Embryophyta</taxon>
        <taxon>Tracheophyta</taxon>
        <taxon>Spermatophyta</taxon>
        <taxon>Magnoliopsida</taxon>
        <taxon>eudicotyledons</taxon>
        <taxon>Gunneridae</taxon>
        <taxon>Pentapetalae</taxon>
        <taxon>rosids</taxon>
        <taxon>fabids</taxon>
        <taxon>Fabales</taxon>
        <taxon>Fabaceae</taxon>
        <taxon>Papilionoideae</taxon>
        <taxon>50 kb inversion clade</taxon>
        <taxon>NPAAA clade</taxon>
        <taxon>indigoferoid/millettioid clade</taxon>
        <taxon>Phaseoleae</taxon>
        <taxon>Canavalia</taxon>
    </lineage>
</organism>
<evidence type="ECO:0000313" key="2">
    <source>
        <dbReference type="EMBL" id="KAK7363589.1"/>
    </source>
</evidence>
<comment type="caution">
    <text evidence="2">The sequence shown here is derived from an EMBL/GenBank/DDBJ whole genome shotgun (WGS) entry which is preliminary data.</text>
</comment>
<proteinExistence type="predicted"/>
<keyword evidence="3" id="KW-1185">Reference proteome</keyword>
<accession>A0AAN9RAA3</accession>
<feature type="region of interest" description="Disordered" evidence="1">
    <location>
        <begin position="1"/>
        <end position="34"/>
    </location>
</feature>
<dbReference type="Proteomes" id="UP001367508">
    <property type="component" value="Unassembled WGS sequence"/>
</dbReference>